<accession>A0ABC8WFF4</accession>
<name>A0ABC8WFF4_9POAL</name>
<proteinExistence type="predicted"/>
<organism evidence="2 3">
    <name type="scientific">Urochloa decumbens</name>
    <dbReference type="NCBI Taxonomy" id="240449"/>
    <lineage>
        <taxon>Eukaryota</taxon>
        <taxon>Viridiplantae</taxon>
        <taxon>Streptophyta</taxon>
        <taxon>Embryophyta</taxon>
        <taxon>Tracheophyta</taxon>
        <taxon>Spermatophyta</taxon>
        <taxon>Magnoliopsida</taxon>
        <taxon>Liliopsida</taxon>
        <taxon>Poales</taxon>
        <taxon>Poaceae</taxon>
        <taxon>PACMAD clade</taxon>
        <taxon>Panicoideae</taxon>
        <taxon>Panicodae</taxon>
        <taxon>Paniceae</taxon>
        <taxon>Melinidinae</taxon>
        <taxon>Urochloa</taxon>
    </lineage>
</organism>
<reference evidence="2 3" key="2">
    <citation type="submission" date="2024-10" db="EMBL/GenBank/DDBJ databases">
        <authorList>
            <person name="Ryan C."/>
        </authorList>
    </citation>
    <scope>NUCLEOTIDE SEQUENCE [LARGE SCALE GENOMIC DNA]</scope>
</reference>
<keyword evidence="1" id="KW-0732">Signal</keyword>
<dbReference type="AlphaFoldDB" id="A0ABC8WFF4"/>
<evidence type="ECO:0000313" key="3">
    <source>
        <dbReference type="Proteomes" id="UP001497457"/>
    </source>
</evidence>
<keyword evidence="3" id="KW-1185">Reference proteome</keyword>
<sequence>MRGSCSMLNKMMAIFLSFVILTVASTAHCRPYQIRDARSMVTNNSNANTTMITKTDGNNACDFVFCTKHSTTCFGDLGDTLDFCYCCEPDPKYICYATRSLCRTHCPFCKT</sequence>
<reference evidence="3" key="1">
    <citation type="submission" date="2024-06" db="EMBL/GenBank/DDBJ databases">
        <authorList>
            <person name="Ryan C."/>
        </authorList>
    </citation>
    <scope>NUCLEOTIDE SEQUENCE [LARGE SCALE GENOMIC DNA]</scope>
</reference>
<evidence type="ECO:0000313" key="2">
    <source>
        <dbReference type="EMBL" id="CAL4908486.1"/>
    </source>
</evidence>
<dbReference type="Proteomes" id="UP001497457">
    <property type="component" value="Chromosome 12b"/>
</dbReference>
<feature type="chain" id="PRO_5044752014" evidence="1">
    <location>
        <begin position="30"/>
        <end position="111"/>
    </location>
</feature>
<gene>
    <name evidence="2" type="ORF">URODEC1_LOCUS13119</name>
</gene>
<dbReference type="EMBL" id="OZ075122">
    <property type="protein sequence ID" value="CAL4908486.1"/>
    <property type="molecule type" value="Genomic_DNA"/>
</dbReference>
<protein>
    <submittedName>
        <fullName evidence="2">Uncharacterized protein</fullName>
    </submittedName>
</protein>
<evidence type="ECO:0000256" key="1">
    <source>
        <dbReference type="SAM" id="SignalP"/>
    </source>
</evidence>
<feature type="signal peptide" evidence="1">
    <location>
        <begin position="1"/>
        <end position="29"/>
    </location>
</feature>